<dbReference type="PROSITE" id="PS00626">
    <property type="entry name" value="RCC1_2"/>
    <property type="match status" value="2"/>
</dbReference>
<comment type="caution">
    <text evidence="3">The sequence shown here is derived from an EMBL/GenBank/DDBJ whole genome shotgun (WGS) entry which is preliminary data.</text>
</comment>
<dbReference type="InterPro" id="IPR051625">
    <property type="entry name" value="Signaling_Regulatory_Domain"/>
</dbReference>
<keyword evidence="1" id="KW-0677">Repeat</keyword>
<feature type="repeat" description="RCC1" evidence="2">
    <location>
        <begin position="1"/>
        <end position="53"/>
    </location>
</feature>
<reference evidence="3" key="1">
    <citation type="submission" date="2023-05" db="EMBL/GenBank/DDBJ databases">
        <authorList>
            <person name="Stuckert A."/>
        </authorList>
    </citation>
    <scope>NUCLEOTIDE SEQUENCE</scope>
</reference>
<name>A0ABN9CG41_9NEOB</name>
<dbReference type="InterPro" id="IPR000408">
    <property type="entry name" value="Reg_chr_condens"/>
</dbReference>
<proteinExistence type="predicted"/>
<evidence type="ECO:0000313" key="3">
    <source>
        <dbReference type="EMBL" id="CAI9559077.1"/>
    </source>
</evidence>
<evidence type="ECO:0000256" key="2">
    <source>
        <dbReference type="PROSITE-ProRule" id="PRU00235"/>
    </source>
</evidence>
<keyword evidence="4" id="KW-1185">Reference proteome</keyword>
<sequence>SCIAGGNNRFGQLGLAGQDHEKIPFTENDGFGGYAGVQKVTCGEAHSLFLLQDGTIVSCGQNLCGQLGRKSAGSSLEPIHALEAQTIIDMSCGSNHSVAICSEGNIFTWGNGLHGELGSGQVSQKSPIPRRITGLSDIKIIQVACGHYHTVSLSEDSSVFSWGKNDAGQL</sequence>
<dbReference type="Proteomes" id="UP001162483">
    <property type="component" value="Unassembled WGS sequence"/>
</dbReference>
<dbReference type="SUPFAM" id="SSF50985">
    <property type="entry name" value="RCC1/BLIP-II"/>
    <property type="match status" value="1"/>
</dbReference>
<dbReference type="PRINTS" id="PR00633">
    <property type="entry name" value="RCCNDNSATION"/>
</dbReference>
<accession>A0ABN9CG41</accession>
<gene>
    <name evidence="3" type="ORF">SPARVUS_LOCUS5012739</name>
</gene>
<dbReference type="Pfam" id="PF13540">
    <property type="entry name" value="RCC1_2"/>
    <property type="match status" value="1"/>
</dbReference>
<dbReference type="PANTHER" id="PTHR22872:SF9">
    <property type="entry name" value="X-LINKED RETINITIS PIGMENTOSA GTPASE REGULATOR"/>
    <property type="match status" value="1"/>
</dbReference>
<dbReference type="EMBL" id="CATNWA010009968">
    <property type="protein sequence ID" value="CAI9559077.1"/>
    <property type="molecule type" value="Genomic_DNA"/>
</dbReference>
<dbReference type="PROSITE" id="PS50012">
    <property type="entry name" value="RCC1_3"/>
    <property type="match status" value="3"/>
</dbReference>
<dbReference type="PANTHER" id="PTHR22872">
    <property type="entry name" value="BTK-BINDING PROTEIN-RELATED"/>
    <property type="match status" value="1"/>
</dbReference>
<protein>
    <submittedName>
        <fullName evidence="3">Uncharacterized protein</fullName>
    </submittedName>
</protein>
<dbReference type="InterPro" id="IPR009091">
    <property type="entry name" value="RCC1/BLIP-II"/>
</dbReference>
<feature type="repeat" description="RCC1" evidence="2">
    <location>
        <begin position="54"/>
        <end position="103"/>
    </location>
</feature>
<feature type="repeat" description="RCC1" evidence="2">
    <location>
        <begin position="104"/>
        <end position="156"/>
    </location>
</feature>
<evidence type="ECO:0000313" key="4">
    <source>
        <dbReference type="Proteomes" id="UP001162483"/>
    </source>
</evidence>
<feature type="non-terminal residue" evidence="3">
    <location>
        <position position="1"/>
    </location>
</feature>
<organism evidence="3 4">
    <name type="scientific">Staurois parvus</name>
    <dbReference type="NCBI Taxonomy" id="386267"/>
    <lineage>
        <taxon>Eukaryota</taxon>
        <taxon>Metazoa</taxon>
        <taxon>Chordata</taxon>
        <taxon>Craniata</taxon>
        <taxon>Vertebrata</taxon>
        <taxon>Euteleostomi</taxon>
        <taxon>Amphibia</taxon>
        <taxon>Batrachia</taxon>
        <taxon>Anura</taxon>
        <taxon>Neobatrachia</taxon>
        <taxon>Ranoidea</taxon>
        <taxon>Ranidae</taxon>
        <taxon>Staurois</taxon>
    </lineage>
</organism>
<dbReference type="Gene3D" id="2.130.10.30">
    <property type="entry name" value="Regulator of chromosome condensation 1/beta-lactamase-inhibitor protein II"/>
    <property type="match status" value="2"/>
</dbReference>
<feature type="non-terminal residue" evidence="3">
    <location>
        <position position="170"/>
    </location>
</feature>
<dbReference type="Pfam" id="PF00415">
    <property type="entry name" value="RCC1"/>
    <property type="match status" value="1"/>
</dbReference>
<evidence type="ECO:0000256" key="1">
    <source>
        <dbReference type="ARBA" id="ARBA00022737"/>
    </source>
</evidence>